<dbReference type="Proteomes" id="UP001318860">
    <property type="component" value="Unassembled WGS sequence"/>
</dbReference>
<dbReference type="EMBL" id="JABTTQ020000003">
    <property type="protein sequence ID" value="KAK6160425.1"/>
    <property type="molecule type" value="Genomic_DNA"/>
</dbReference>
<accession>A0ABR0XMN8</accession>
<name>A0ABR0XMN8_REHGL</name>
<evidence type="ECO:0000313" key="2">
    <source>
        <dbReference type="Proteomes" id="UP001318860"/>
    </source>
</evidence>
<proteinExistence type="predicted"/>
<sequence>MRTKAVDRRKTVASLGGSGEAYIFRSSPWHRGAMPGKTNLSGRRKMFAHPLSMILSKNQLVGENYIDWKRYLMIVLTAEKLKFMLIEPCPIVLTGESSAEQNEAYDKWTHSDEMARCYILGSISNVMQQKHQSMSTATEIMESLREMFEHQGRQARQIAIRSIMNMRMKHGTPVRDHMLVLIAPFNVAKVLGAEIKSET</sequence>
<gene>
    <name evidence="1" type="ORF">DH2020_003806</name>
</gene>
<comment type="caution">
    <text evidence="1">The sequence shown here is derived from an EMBL/GenBank/DDBJ whole genome shotgun (WGS) entry which is preliminary data.</text>
</comment>
<keyword evidence="2" id="KW-1185">Reference proteome</keyword>
<reference evidence="1 2" key="1">
    <citation type="journal article" date="2021" name="Comput. Struct. Biotechnol. J.">
        <title>De novo genome assembly of the potent medicinal plant Rehmannia glutinosa using nanopore technology.</title>
        <authorList>
            <person name="Ma L."/>
            <person name="Dong C."/>
            <person name="Song C."/>
            <person name="Wang X."/>
            <person name="Zheng X."/>
            <person name="Niu Y."/>
            <person name="Chen S."/>
            <person name="Feng W."/>
        </authorList>
    </citation>
    <scope>NUCLEOTIDE SEQUENCE [LARGE SCALE GENOMIC DNA]</scope>
    <source>
        <strain evidence="1">DH-2019</strain>
    </source>
</reference>
<protein>
    <recommendedName>
        <fullName evidence="3">UBN2_2 domain-containing protein</fullName>
    </recommendedName>
</protein>
<evidence type="ECO:0008006" key="3">
    <source>
        <dbReference type="Google" id="ProtNLM"/>
    </source>
</evidence>
<evidence type="ECO:0000313" key="1">
    <source>
        <dbReference type="EMBL" id="KAK6160425.1"/>
    </source>
</evidence>
<dbReference type="Pfam" id="PF14223">
    <property type="entry name" value="Retrotran_gag_2"/>
    <property type="match status" value="1"/>
</dbReference>
<organism evidence="1 2">
    <name type="scientific">Rehmannia glutinosa</name>
    <name type="common">Chinese foxglove</name>
    <dbReference type="NCBI Taxonomy" id="99300"/>
    <lineage>
        <taxon>Eukaryota</taxon>
        <taxon>Viridiplantae</taxon>
        <taxon>Streptophyta</taxon>
        <taxon>Embryophyta</taxon>
        <taxon>Tracheophyta</taxon>
        <taxon>Spermatophyta</taxon>
        <taxon>Magnoliopsida</taxon>
        <taxon>eudicotyledons</taxon>
        <taxon>Gunneridae</taxon>
        <taxon>Pentapetalae</taxon>
        <taxon>asterids</taxon>
        <taxon>lamiids</taxon>
        <taxon>Lamiales</taxon>
        <taxon>Orobanchaceae</taxon>
        <taxon>Rehmannieae</taxon>
        <taxon>Rehmannia</taxon>
    </lineage>
</organism>